<dbReference type="GO" id="GO:0016020">
    <property type="term" value="C:membrane"/>
    <property type="evidence" value="ECO:0007669"/>
    <property type="project" value="UniProtKB-SubCell"/>
</dbReference>
<dbReference type="Pfam" id="PF01740">
    <property type="entry name" value="STAS"/>
    <property type="match status" value="1"/>
</dbReference>
<dbReference type="RefSeq" id="WP_144348345.1">
    <property type="nucleotide sequence ID" value="NZ_VMKP01000004.1"/>
</dbReference>
<feature type="transmembrane region" description="Helical" evidence="5">
    <location>
        <begin position="102"/>
        <end position="123"/>
    </location>
</feature>
<gene>
    <name evidence="7" type="ORF">FPL11_09225</name>
</gene>
<proteinExistence type="predicted"/>
<feature type="transmembrane region" description="Helical" evidence="5">
    <location>
        <begin position="351"/>
        <end position="369"/>
    </location>
</feature>
<feature type="transmembrane region" description="Helical" evidence="5">
    <location>
        <begin position="209"/>
        <end position="236"/>
    </location>
</feature>
<feature type="transmembrane region" description="Helical" evidence="5">
    <location>
        <begin position="29"/>
        <end position="48"/>
    </location>
</feature>
<dbReference type="GO" id="GO:0055085">
    <property type="term" value="P:transmembrane transport"/>
    <property type="evidence" value="ECO:0007669"/>
    <property type="project" value="InterPro"/>
</dbReference>
<dbReference type="Gene3D" id="3.30.750.24">
    <property type="entry name" value="STAS domain"/>
    <property type="match status" value="1"/>
</dbReference>
<comment type="subcellular location">
    <subcellularLocation>
        <location evidence="1">Membrane</location>
        <topology evidence="1">Multi-pass membrane protein</topology>
    </subcellularLocation>
</comment>
<dbReference type="InterPro" id="IPR001902">
    <property type="entry name" value="SLC26A/SulP_fam"/>
</dbReference>
<feature type="transmembrane region" description="Helical" evidence="5">
    <location>
        <begin position="256"/>
        <end position="275"/>
    </location>
</feature>
<dbReference type="PANTHER" id="PTHR11814">
    <property type="entry name" value="SULFATE TRANSPORTER"/>
    <property type="match status" value="1"/>
</dbReference>
<evidence type="ECO:0000256" key="3">
    <source>
        <dbReference type="ARBA" id="ARBA00022989"/>
    </source>
</evidence>
<sequence length="576" mass="61014">MPDRLIRLLPFIGAWPGLGRRQMLADLRAGLTGAIIVLPQGVAYALIAGLPAQYGLYTAIIPPVIAGLFGSSHHLVSGPTAAISIVVFSVVSGIVPPEHPAFLSYVLTLTFMVGVIQLMLGIARVGTLVNFIPHTVVVGFTAGAAVVIAVSQVHHFLGIRLEAGYGLVDRLRAISGALPATEPQAVIIGGVTLATALLVRAYRPRWPVLLSAMAVGTGVGALSGGAAAGVQMVGATPGALPPPSFDLIAFERMPELASGALAVAMIALIEAVAIAKAVGMRSHQRIDGSQEFIGQGLSNLLGSLFSCYAASGSFTRTGANYDAGARTPIAGIFAAGFVLAVIVWFPDVTGYLPMPAMAAVVFVIAWNLIDWHRLRDIVRASREETTILAVTVLATLFLGLEFAIYVGVFLSLLLFLKHSARPRLVSVVPMTDRPGRPLRNAHKRGLAECPQVLILRVDGPLFFGSLDHVREGLWAACDRGYSHVIIEGSAIERVDLAAAEMLAQETERMRDRGGGLWLCGFKDDALRLLRHPVLSSRIGEQNLFSRAGDAIAAVFETAPLCDACQREGADVCRLLR</sequence>
<evidence type="ECO:0000256" key="2">
    <source>
        <dbReference type="ARBA" id="ARBA00022692"/>
    </source>
</evidence>
<dbReference type="CDD" id="cd07042">
    <property type="entry name" value="STAS_SulP_like_sulfate_transporter"/>
    <property type="match status" value="1"/>
</dbReference>
<keyword evidence="3 5" id="KW-1133">Transmembrane helix</keyword>
<protein>
    <submittedName>
        <fullName evidence="7">SulP family inorganic anion transporter</fullName>
    </submittedName>
</protein>
<dbReference type="InterPro" id="IPR036513">
    <property type="entry name" value="STAS_dom_sf"/>
</dbReference>
<feature type="domain" description="STAS" evidence="6">
    <location>
        <begin position="450"/>
        <end position="554"/>
    </location>
</feature>
<dbReference type="EMBL" id="VMKP01000004">
    <property type="protein sequence ID" value="TVO63827.1"/>
    <property type="molecule type" value="Genomic_DNA"/>
</dbReference>
<feature type="transmembrane region" description="Helical" evidence="5">
    <location>
        <begin position="135"/>
        <end position="157"/>
    </location>
</feature>
<accession>A0A557RFB0</accession>
<reference evidence="7 8" key="1">
    <citation type="submission" date="2019-07" db="EMBL/GenBank/DDBJ databases">
        <title>Reclasification of Spiribacter aquaticus.</title>
        <authorList>
            <person name="Leon M.J."/>
            <person name="Sanchez-Porro C."/>
            <person name="Ventosa A."/>
        </authorList>
    </citation>
    <scope>NUCLEOTIDE SEQUENCE [LARGE SCALE GENOMIC DNA]</scope>
    <source>
        <strain evidence="7 8">SP30</strain>
    </source>
</reference>
<evidence type="ECO:0000256" key="1">
    <source>
        <dbReference type="ARBA" id="ARBA00004141"/>
    </source>
</evidence>
<name>A0A557RFB0_9GAMM</name>
<keyword evidence="2 5" id="KW-0812">Transmembrane</keyword>
<keyword evidence="4 5" id="KW-0472">Membrane</keyword>
<dbReference type="Proteomes" id="UP000316688">
    <property type="component" value="Unassembled WGS sequence"/>
</dbReference>
<feature type="transmembrane region" description="Helical" evidence="5">
    <location>
        <begin position="78"/>
        <end position="96"/>
    </location>
</feature>
<evidence type="ECO:0000313" key="7">
    <source>
        <dbReference type="EMBL" id="TVO63827.1"/>
    </source>
</evidence>
<evidence type="ECO:0000256" key="5">
    <source>
        <dbReference type="SAM" id="Phobius"/>
    </source>
</evidence>
<dbReference type="PROSITE" id="PS50801">
    <property type="entry name" value="STAS"/>
    <property type="match status" value="1"/>
</dbReference>
<dbReference type="SUPFAM" id="SSF52091">
    <property type="entry name" value="SpoIIaa-like"/>
    <property type="match status" value="1"/>
</dbReference>
<dbReference type="InterPro" id="IPR011547">
    <property type="entry name" value="SLC26A/SulP_dom"/>
</dbReference>
<dbReference type="AlphaFoldDB" id="A0A557RFB0"/>
<keyword evidence="8" id="KW-1185">Reference proteome</keyword>
<evidence type="ECO:0000313" key="8">
    <source>
        <dbReference type="Proteomes" id="UP000316688"/>
    </source>
</evidence>
<organism evidence="7 8">
    <name type="scientific">Spiribacter aquaticus</name>
    <dbReference type="NCBI Taxonomy" id="1935996"/>
    <lineage>
        <taxon>Bacteria</taxon>
        <taxon>Pseudomonadati</taxon>
        <taxon>Pseudomonadota</taxon>
        <taxon>Gammaproteobacteria</taxon>
        <taxon>Chromatiales</taxon>
        <taxon>Ectothiorhodospiraceae</taxon>
        <taxon>Spiribacter</taxon>
    </lineage>
</organism>
<dbReference type="InterPro" id="IPR002645">
    <property type="entry name" value="STAS_dom"/>
</dbReference>
<evidence type="ECO:0000256" key="4">
    <source>
        <dbReference type="ARBA" id="ARBA00023136"/>
    </source>
</evidence>
<feature type="transmembrane region" description="Helical" evidence="5">
    <location>
        <begin position="323"/>
        <end position="345"/>
    </location>
</feature>
<comment type="caution">
    <text evidence="7">The sequence shown here is derived from an EMBL/GenBank/DDBJ whole genome shotgun (WGS) entry which is preliminary data.</text>
</comment>
<feature type="transmembrane region" description="Helical" evidence="5">
    <location>
        <begin position="390"/>
        <end position="416"/>
    </location>
</feature>
<dbReference type="Pfam" id="PF00916">
    <property type="entry name" value="Sulfate_transp"/>
    <property type="match status" value="1"/>
</dbReference>
<evidence type="ECO:0000259" key="6">
    <source>
        <dbReference type="PROSITE" id="PS50801"/>
    </source>
</evidence>